<geneLocation type="plasmid" evidence="1 2">
    <name>pl3WSM5005</name>
</geneLocation>
<gene>
    <name evidence="1" type="primary">pilM</name>
    <name evidence="1" type="ORF">BJG93_34495</name>
</gene>
<reference evidence="1" key="2">
    <citation type="submission" date="2021-06" db="EMBL/GenBank/DDBJ databases">
        <authorList>
            <person name="Rogers T.H."/>
            <person name="Ramsay J.P."/>
            <person name="Wang P."/>
            <person name="Terpolilli J."/>
        </authorList>
    </citation>
    <scope>NUCLEOTIDE SEQUENCE</scope>
    <source>
        <strain evidence="1">WSM5005</strain>
        <plasmid evidence="1">pl3WSM5005</plasmid>
    </source>
</reference>
<dbReference type="EMBL" id="CP017564">
    <property type="protein sequence ID" value="APA90228.1"/>
    <property type="molecule type" value="Genomic_DNA"/>
</dbReference>
<keyword evidence="2" id="KW-1185">Reference proteome</keyword>
<sequence length="147" mass="15133">MQMLIVLIIVAGVLASYASSVMQNVTTYHATAEATATGDNMHAYYGFLKLYAAANPAFTGTVSDASVPVPSWFAHGPTVQNYISGGKAYVYNTAPPPGLVGYIADGTIYSLTVGVNTNGTLVGPTTYGQAPVALPSAIPNNSVVVTN</sequence>
<keyword evidence="1" id="KW-0614">Plasmid</keyword>
<name>A0ACA8AWX5_9BURK</name>
<evidence type="ECO:0000313" key="2">
    <source>
        <dbReference type="Proteomes" id="UP000179860"/>
    </source>
</evidence>
<reference evidence="1" key="1">
    <citation type="submission" date="2016-09" db="EMBL/GenBank/DDBJ databases">
        <title>The Complete Genome of Burkholderia sprentiae wsm5005.</title>
        <authorList>
            <person name="De Meyer S."/>
            <person name="Wang P."/>
            <person name="Terpolilli J."/>
        </authorList>
    </citation>
    <scope>NUCLEOTIDE SEQUENCE</scope>
    <source>
        <strain evidence="1">WSM5005</strain>
        <plasmid evidence="1">pl3WSM5005</plasmid>
    </source>
</reference>
<accession>A0ACA8AWX5</accession>
<dbReference type="Proteomes" id="UP000179860">
    <property type="component" value="Plasmid pl3WSM5005"/>
</dbReference>
<protein>
    <submittedName>
        <fullName evidence="1">Type IV pilus biogenesis protein PilM</fullName>
    </submittedName>
</protein>
<proteinExistence type="predicted"/>
<evidence type="ECO:0000313" key="1">
    <source>
        <dbReference type="EMBL" id="APA90228.1"/>
    </source>
</evidence>
<organism evidence="1 2">
    <name type="scientific">Paraburkholderia sprentiae WSM5005</name>
    <dbReference type="NCBI Taxonomy" id="754502"/>
    <lineage>
        <taxon>Bacteria</taxon>
        <taxon>Pseudomonadati</taxon>
        <taxon>Pseudomonadota</taxon>
        <taxon>Betaproteobacteria</taxon>
        <taxon>Burkholderiales</taxon>
        <taxon>Burkholderiaceae</taxon>
        <taxon>Paraburkholderia</taxon>
    </lineage>
</organism>